<dbReference type="Proteomes" id="UP001054889">
    <property type="component" value="Unassembled WGS sequence"/>
</dbReference>
<sequence length="542" mass="58487">MVLHLGVVAGVEAEFSEPGQPSLRVDEPADLRLDVERAGVLLPGPAQERLEPPGVLVELRVRRDGAVVDDRPARGPLLLPPLRRHDVLLVVHASPHLDEAVLQHHLRVAEDEVDGAADDAVAVVLPARVRVQRVLVPVELALVERRHVALHPQRHGLVVLGPRRVLHPDAAHQEPVPDGLHRGRVLGGDVHHEALAARDDGLGLAVPDDGQVRHVPRDRHVLPVRAGLDVHHVGRGALAWHLGQRLVDGLEVPAAVRGHRDVGLEPGHAGGLQQQPAFRVGEPLGRGAEEPPAEAAQVEPGQRLGEGVDDGEDVLGELLRAVQRLAHLVRGVGGGVLEPVQARVLVREGGAEPRPEVVHGALEVGHLEPAQTVEGRLQVVDGVVQELLAVFQRARGALVVLQVVEHGGLAHGLRDPVRGRLEDGLGKLRGARRVARRLLQRALARLAVVHGLAERLDRLHRRRKLAALPIIIAAAAVVLEGDHADRGHDGHHQHGRRAHDGAFPAHNGDDPANTSMHNTSTDATEREMCVYEMGICWVKLRR</sequence>
<evidence type="ECO:0000313" key="3">
    <source>
        <dbReference type="Proteomes" id="UP001054889"/>
    </source>
</evidence>
<feature type="region of interest" description="Disordered" evidence="1">
    <location>
        <begin position="282"/>
        <end position="305"/>
    </location>
</feature>
<dbReference type="AlphaFoldDB" id="A0AAV5F8M4"/>
<gene>
    <name evidence="2" type="primary">gb19584</name>
    <name evidence="2" type="ORF">PR202_gb19584</name>
</gene>
<protein>
    <submittedName>
        <fullName evidence="2">Uncharacterized protein</fullName>
    </submittedName>
</protein>
<dbReference type="EMBL" id="BQKI01000082">
    <property type="protein sequence ID" value="GJN31218.1"/>
    <property type="molecule type" value="Genomic_DNA"/>
</dbReference>
<name>A0AAV5F8M4_ELECO</name>
<evidence type="ECO:0000313" key="2">
    <source>
        <dbReference type="EMBL" id="GJN31218.1"/>
    </source>
</evidence>
<feature type="compositionally biased region" description="Polar residues" evidence="1">
    <location>
        <begin position="512"/>
        <end position="521"/>
    </location>
</feature>
<comment type="caution">
    <text evidence="2">The sequence shown here is derived from an EMBL/GenBank/DDBJ whole genome shotgun (WGS) entry which is preliminary data.</text>
</comment>
<organism evidence="2 3">
    <name type="scientific">Eleusine coracana subsp. coracana</name>
    <dbReference type="NCBI Taxonomy" id="191504"/>
    <lineage>
        <taxon>Eukaryota</taxon>
        <taxon>Viridiplantae</taxon>
        <taxon>Streptophyta</taxon>
        <taxon>Embryophyta</taxon>
        <taxon>Tracheophyta</taxon>
        <taxon>Spermatophyta</taxon>
        <taxon>Magnoliopsida</taxon>
        <taxon>Liliopsida</taxon>
        <taxon>Poales</taxon>
        <taxon>Poaceae</taxon>
        <taxon>PACMAD clade</taxon>
        <taxon>Chloridoideae</taxon>
        <taxon>Cynodonteae</taxon>
        <taxon>Eleusininae</taxon>
        <taxon>Eleusine</taxon>
    </lineage>
</organism>
<proteinExistence type="predicted"/>
<feature type="region of interest" description="Disordered" evidence="1">
    <location>
        <begin position="484"/>
        <end position="521"/>
    </location>
</feature>
<reference evidence="2" key="1">
    <citation type="journal article" date="2018" name="DNA Res.">
        <title>Multiple hybrid de novo genome assembly of finger millet, an orphan allotetraploid crop.</title>
        <authorList>
            <person name="Hatakeyama M."/>
            <person name="Aluri S."/>
            <person name="Balachadran M.T."/>
            <person name="Sivarajan S.R."/>
            <person name="Patrignani A."/>
            <person name="Gruter S."/>
            <person name="Poveda L."/>
            <person name="Shimizu-Inatsugi R."/>
            <person name="Baeten J."/>
            <person name="Francoijs K.J."/>
            <person name="Nataraja K.N."/>
            <person name="Reddy Y.A.N."/>
            <person name="Phadnis S."/>
            <person name="Ravikumar R.L."/>
            <person name="Schlapbach R."/>
            <person name="Sreeman S.M."/>
            <person name="Shimizu K.K."/>
        </authorList>
    </citation>
    <scope>NUCLEOTIDE SEQUENCE</scope>
</reference>
<accession>A0AAV5F8M4</accession>
<evidence type="ECO:0000256" key="1">
    <source>
        <dbReference type="SAM" id="MobiDB-lite"/>
    </source>
</evidence>
<keyword evidence="3" id="KW-1185">Reference proteome</keyword>
<reference evidence="2" key="2">
    <citation type="submission" date="2021-12" db="EMBL/GenBank/DDBJ databases">
        <title>Resequencing data analysis of finger millet.</title>
        <authorList>
            <person name="Hatakeyama M."/>
            <person name="Aluri S."/>
            <person name="Balachadran M.T."/>
            <person name="Sivarajan S.R."/>
            <person name="Poveda L."/>
            <person name="Shimizu-Inatsugi R."/>
            <person name="Schlapbach R."/>
            <person name="Sreeman S.M."/>
            <person name="Shimizu K.K."/>
        </authorList>
    </citation>
    <scope>NUCLEOTIDE SEQUENCE</scope>
</reference>